<proteinExistence type="predicted"/>
<keyword evidence="2" id="KW-1185">Reference proteome</keyword>
<dbReference type="Proteomes" id="UP001732700">
    <property type="component" value="Unassembled WGS sequence"/>
</dbReference>
<protein>
    <submittedName>
        <fullName evidence="1">Uncharacterized protein</fullName>
    </submittedName>
</protein>
<sequence>MRMSHALLVVLLLCSLLAGAANAEPSPDPTHKDCHPGDKSALLAIKAALGEPYHFASWTPDDPCCDWYDVTCDLFTGRVVGLAVFQDANLTGTIPAALAGLTHLQDLVLHHLPALSGPIPPALAKLSNLSSLTISWTAVSGPVPSFLGALKKLTLLDLSFNSLTGAIPASLATIPNLSGINLSRNRLAGAVPMFLSESADQVYLWLSHNNLTGPIPAGFAAVNFAHLDLSRNALAGDASGLFGPGKKELQYVDLSRNAFDFDLSAVVFPEQLDFVDVSHNAITGTVPAQVANLTNLQFFNVSYNRLCGALPADGRIATFDLYNFQHNKCLCGAPLPQCKK</sequence>
<accession>A0ACD6AN06</accession>
<evidence type="ECO:0000313" key="2">
    <source>
        <dbReference type="Proteomes" id="UP001732700"/>
    </source>
</evidence>
<name>A0ACD6AN06_AVESA</name>
<dbReference type="EnsemblPlants" id="AVESA.00010b.r2.UnG1407150.1">
    <property type="protein sequence ID" value="AVESA.00010b.r2.UnG1407150.1.CDS.1"/>
    <property type="gene ID" value="AVESA.00010b.r2.UnG1407150"/>
</dbReference>
<evidence type="ECO:0000313" key="1">
    <source>
        <dbReference type="EnsemblPlants" id="AVESA.00010b.r2.UnG1407150.1.CDS.1"/>
    </source>
</evidence>
<organism evidence="1 2">
    <name type="scientific">Avena sativa</name>
    <name type="common">Oat</name>
    <dbReference type="NCBI Taxonomy" id="4498"/>
    <lineage>
        <taxon>Eukaryota</taxon>
        <taxon>Viridiplantae</taxon>
        <taxon>Streptophyta</taxon>
        <taxon>Embryophyta</taxon>
        <taxon>Tracheophyta</taxon>
        <taxon>Spermatophyta</taxon>
        <taxon>Magnoliopsida</taxon>
        <taxon>Liliopsida</taxon>
        <taxon>Poales</taxon>
        <taxon>Poaceae</taxon>
        <taxon>BOP clade</taxon>
        <taxon>Pooideae</taxon>
        <taxon>Poodae</taxon>
        <taxon>Poeae</taxon>
        <taxon>Poeae Chloroplast Group 1 (Aveneae type)</taxon>
        <taxon>Aveninae</taxon>
        <taxon>Avena</taxon>
    </lineage>
</organism>
<reference evidence="1" key="1">
    <citation type="submission" date="2025-09" db="UniProtKB">
        <authorList>
            <consortium name="EnsemblPlants"/>
        </authorList>
    </citation>
    <scope>IDENTIFICATION</scope>
</reference>